<gene>
    <name evidence="1" type="ORF">Y5S_02682</name>
</gene>
<sequence length="200" mass="22580">MRGLFIVIVLILAGCASKLPPSKDYKKYDSPIYPSISVTVNDGYVDSSTSCYQYGCYDYVDETSAFLVKELRDADMFKSVQVNNTYEPYKIYANIQRETRGSEAAHLSKGMIMAGSLLIIPVVFTYTYHADFSVYHESELLEDFHYSLDADEVPNLLKSPQDDKKKVIASIVSHFLDDLERTEVLLSQLENPDSTPVNTD</sequence>
<dbReference type="RefSeq" id="WP_035233679.1">
    <property type="nucleotide sequence ID" value="NZ_ARXV01000011.1"/>
</dbReference>
<name>A0A095SHY4_9GAMM</name>
<evidence type="ECO:0000313" key="2">
    <source>
        <dbReference type="Proteomes" id="UP000029444"/>
    </source>
</evidence>
<dbReference type="AlphaFoldDB" id="A0A095SHY4"/>
<proteinExistence type="predicted"/>
<evidence type="ECO:0000313" key="1">
    <source>
        <dbReference type="EMBL" id="KGD64142.1"/>
    </source>
</evidence>
<keyword evidence="2" id="KW-1185">Reference proteome</keyword>
<dbReference type="Proteomes" id="UP000029444">
    <property type="component" value="Unassembled WGS sequence"/>
</dbReference>
<dbReference type="STRING" id="1177154.Y5S_02682"/>
<organism evidence="1 2">
    <name type="scientific">Alcanivorax nanhaiticus</name>
    <dbReference type="NCBI Taxonomy" id="1177154"/>
    <lineage>
        <taxon>Bacteria</taxon>
        <taxon>Pseudomonadati</taxon>
        <taxon>Pseudomonadota</taxon>
        <taxon>Gammaproteobacteria</taxon>
        <taxon>Oceanospirillales</taxon>
        <taxon>Alcanivoracaceae</taxon>
        <taxon>Alcanivorax</taxon>
    </lineage>
</organism>
<evidence type="ECO:0008006" key="3">
    <source>
        <dbReference type="Google" id="ProtNLM"/>
    </source>
</evidence>
<accession>A0A095SHY4</accession>
<dbReference type="EMBL" id="ARXV01000011">
    <property type="protein sequence ID" value="KGD64142.1"/>
    <property type="molecule type" value="Genomic_DNA"/>
</dbReference>
<comment type="caution">
    <text evidence="1">The sequence shown here is derived from an EMBL/GenBank/DDBJ whole genome shotgun (WGS) entry which is preliminary data.</text>
</comment>
<dbReference type="PROSITE" id="PS51257">
    <property type="entry name" value="PROKAR_LIPOPROTEIN"/>
    <property type="match status" value="1"/>
</dbReference>
<protein>
    <recommendedName>
        <fullName evidence="3">Lipoprotein</fullName>
    </recommendedName>
</protein>
<reference evidence="1 2" key="1">
    <citation type="submission" date="2012-09" db="EMBL/GenBank/DDBJ databases">
        <title>Genome Sequence of alkane-degrading Bacterium Alcanivorax sp. 19-m-6.</title>
        <authorList>
            <person name="Lai Q."/>
            <person name="Shao Z."/>
        </authorList>
    </citation>
    <scope>NUCLEOTIDE SEQUENCE [LARGE SCALE GENOMIC DNA]</scope>
    <source>
        <strain evidence="1 2">19-m-6</strain>
    </source>
</reference>
<dbReference type="OrthoDB" id="9993630at2"/>